<protein>
    <recommendedName>
        <fullName evidence="4">Protein FilF</fullName>
    </recommendedName>
</protein>
<proteinExistence type="predicted"/>
<gene>
    <name evidence="2" type="ORF">QOR41_10275</name>
</gene>
<accession>A0AAW6UXU7</accession>
<evidence type="ECO:0008006" key="4">
    <source>
        <dbReference type="Google" id="ProtNLM"/>
    </source>
</evidence>
<keyword evidence="1" id="KW-0732">Signal</keyword>
<organism evidence="2 3">
    <name type="scientific">Acinetobacter terrestris</name>
    <dbReference type="NCBI Taxonomy" id="2529843"/>
    <lineage>
        <taxon>Bacteria</taxon>
        <taxon>Pseudomonadati</taxon>
        <taxon>Pseudomonadota</taxon>
        <taxon>Gammaproteobacteria</taxon>
        <taxon>Moraxellales</taxon>
        <taxon>Moraxellaceae</taxon>
        <taxon>Acinetobacter</taxon>
        <taxon>Acinetobacter Taxon 24</taxon>
    </lineage>
</organism>
<evidence type="ECO:0000313" key="3">
    <source>
        <dbReference type="Proteomes" id="UP001241935"/>
    </source>
</evidence>
<dbReference type="PROSITE" id="PS51257">
    <property type="entry name" value="PROKAR_LIPOPROTEIN"/>
    <property type="match status" value="1"/>
</dbReference>
<evidence type="ECO:0000313" key="2">
    <source>
        <dbReference type="EMBL" id="MDK1684220.1"/>
    </source>
</evidence>
<reference evidence="2" key="1">
    <citation type="submission" date="2023-04" db="EMBL/GenBank/DDBJ databases">
        <title>The environmental microbiomes in feedlot watering bowls are a reservoir of florfenicol resistance for bovine respiratory disease pathogens.</title>
        <authorList>
            <person name="Kos D.W."/>
            <person name="Ruzzini A.C."/>
            <person name="Schreiner B."/>
            <person name="Jelinski M.D."/>
        </authorList>
    </citation>
    <scope>NUCLEOTIDE SEQUENCE</scope>
    <source>
        <strain evidence="2">WB3</strain>
    </source>
</reference>
<name>A0AAW6UXU7_9GAMM</name>
<sequence>MNINKYKLPFAATILAMALTGCGGESANVTPEVYDESTANGACQTGTAGCVEFALDYPLNGLNFTCSSDTKNRFTTIFDPQDGAATGACKNTDDITFFLRGEKDKKIELGTVPLRNIANVSVSQLPRLTLLDIAAGIQGRAAQRLSPDDATVKVAIRLARLIQAVGLQNRQIVNARDIQSVSISDADRKKLEQITASITTDQFKSLSDVKFAELVKPWVDISRVTDADAFDVITQLMRITTAAVYQPEFSLFSSKEVLGSTLSGSEGLVGCNKEECKAEDTSATHLVGHFILMTDRQGKSFGSGLQWRGKAGSDLTTIGGVNAQLIRKVKPVQMTAFAQDTWIHPITKAINNNPELATQTGFQFNVADGNSQSLTVTQGKLFNDYMIAGKERFYKLLTGKKEVNEDDKKNYGLWKQEVNGEIFKGTLDLYKIYPITYLDSKVFKSENNVSNGAYIFPLYADLVFNFTDTSVKIVKLGIVIDRNGDIRTNMKDKPPTIPDPSGKIIDMSTGTNGCSGTDVLASDMIDSNNVQQYRIGTTGRAFTSSGMDGNKISVRMILADKVFQNLDGALIGMNSSIQTSPNSNESIVIGGALLNLNRLLAMRSGGKPAVDDVPFRDSADNAVKWANSFASFQSIYSAVDSTDQEAKQWSKYSGGSIQFNLAPCYEVKTK</sequence>
<dbReference type="Proteomes" id="UP001241935">
    <property type="component" value="Unassembled WGS sequence"/>
</dbReference>
<evidence type="ECO:0000256" key="1">
    <source>
        <dbReference type="SAM" id="SignalP"/>
    </source>
</evidence>
<dbReference type="RefSeq" id="WP_284067205.1">
    <property type="nucleotide sequence ID" value="NZ_JASKNE010000001.1"/>
</dbReference>
<dbReference type="AlphaFoldDB" id="A0AAW6UXU7"/>
<feature type="chain" id="PRO_5043465152" description="Protein FilF" evidence="1">
    <location>
        <begin position="28"/>
        <end position="670"/>
    </location>
</feature>
<feature type="signal peptide" evidence="1">
    <location>
        <begin position="1"/>
        <end position="27"/>
    </location>
</feature>
<comment type="caution">
    <text evidence="2">The sequence shown here is derived from an EMBL/GenBank/DDBJ whole genome shotgun (WGS) entry which is preliminary data.</text>
</comment>
<dbReference type="EMBL" id="JASKNE010000001">
    <property type="protein sequence ID" value="MDK1684220.1"/>
    <property type="molecule type" value="Genomic_DNA"/>
</dbReference>